<dbReference type="PANTHER" id="PTHR36542:SF2">
    <property type="entry name" value="GIG2-LIKE PROTEIN DRED-RELATED"/>
    <property type="match status" value="1"/>
</dbReference>
<sequence length="1673" mass="181776">MSLMDSLGETWAKPWQLGAHRIVHPTASRKVEGSHGSEACESLDGRMEDVWDAEDEREHEHDFFVQTAGLGLDTAVVGSPQVGSLVQVVQTAFLEHCQVLRARVGGSGWITVEDTGRSLRFTAPVQPLGLHRLVPRGTQPQPQAQAVPLPGNKSSHSEDSCDEAVPVFASEESSLPELVPLPAGSIVKVIEVNLDATAHSSWRIMGRLEESGWIILEDAAGRQLSQPLRAGAYRLLVKSSAAGTGLEKLVQVEALMSSDGAVTAKLDDGSCLDVSESTDGHLREFALPVQLGVYRVEAAFAEVFMSARPGVSRREDTEPQLQLGRGTFFQIVETLVLSPGYVWGRLVGGGWLLLQDAESGTTGTFFATALPTGAYTAATTTAIFASDSLEAEVVTGILPGESLEIVETCLADAGPDSPEEKMAWGRVIQGGWLPLEDPKTGCCWAWPRQLGAWRVIAEGADVTAGPSPHSKHLGVIPMGTFVQLVQARFLEREKCLRGQSAHGGWWVSLELSGKGFSCAEALRLGACVVVDGSAQPVLAAPRESDQVGLLDPGSLIQVVEVRAILAFQFPDDNRISQAAADAANGSRLEGVWARLDRGGWFLLASSSEPLLHSAEPLPIGAYRIGAWPLDLRSKSRAQLKQIEPQSAAAVLEQKLLPGACVEVRQVHFAEEVGFIQAQLECGNWLDTVDFSHGADLAAPLALGIYRTEMPCNVYSEPFQSSTVLCSLKCGAFVKVAVARMRRSHRLLWAKLPSGGWMPLEDTNHSTPESGLQWARPVQLGAWLTTESVEVTETAFGEKVLAWLTIGSFVQILELVTSEDQEKSEHTQQALRTCQTLRGRTHQGWIHLETTGSHARRRGEAVALGAHRVLSKALQVFSEPQSLAEPIAVVQIGAIIEVVEVCLLQVSLWARLSIGGWVHIADSVTGYSWAEPVPLGAYKVLSHSVPVLASDRASDPLRWLQAGTIVQVLQTKFARQTGCVWARMDGGGWLVLEELSRGFQGQAAASPVRVGVYKVVVDSVSISSCHGFGSGTIGEAVLGTFVEVTETILLVEETVLRGKLAGGGWISLFDPKFSTCWAEPLVLGMYKTIAEATSICKVPDEISESRQSLDRGTYLQIVQVVLDAHAGLVFGQLEDGAWIPLESVRYSLRWAVPVPLGAYEITEATDVFEALGMQSRLEDSLPANTVVQVIEVVHLAELQLLRARLEGNVWISFEDTSTGSPSGRRPWAKPFPSGAYEICTDGLAVCAGEDMGSEVLRVVNIGEHVQVLETKVLETDAKDYVRARLSGGGWLTIFDDELCAEPVPVGAYVVVAEAVKVWSDPRPPAQGRSSSKLQLGAHVQVEEVLFIASDHSLQARLSGGDWLAMLDTRSGHQAVRPVQTGAYRVSTRQYEKGTAPPLLRDETSDVLIPDALIQVEEVFFSQEEQLLRARLHTGSWVSLQDASTGRKRAEPIPTGAYISGEGKEQVRFLVTQLRVSPGHEGVPGQEEKEEGHLQGRLQSDGSWISLEDFTGKCFAKEERFKMYHGTTEELANKILRTKLIPPVSGGSLGSGVYLSRTIERAHENGAHVVLEVSVNLGRVKRVGYRNHALQKTWSRQGYDSAWVPAGSKINITDLEEDCVYDPLRLQVIQRVQVKEKHKEVQPDPEPTRAPKYYSHPADSVLFSPRRVSRPTVSR</sequence>
<keyword evidence="3" id="KW-1185">Reference proteome</keyword>
<dbReference type="Gene3D" id="3.90.228.10">
    <property type="match status" value="1"/>
</dbReference>
<dbReference type="GO" id="GO:0005737">
    <property type="term" value="C:cytoplasm"/>
    <property type="evidence" value="ECO:0007669"/>
    <property type="project" value="TreeGrafter"/>
</dbReference>
<reference evidence="2" key="1">
    <citation type="submission" date="2021-02" db="EMBL/GenBank/DDBJ databases">
        <authorList>
            <person name="Dougan E. K."/>
            <person name="Rhodes N."/>
            <person name="Thang M."/>
            <person name="Chan C."/>
        </authorList>
    </citation>
    <scope>NUCLEOTIDE SEQUENCE</scope>
</reference>
<dbReference type="Proteomes" id="UP000654075">
    <property type="component" value="Unassembled WGS sequence"/>
</dbReference>
<dbReference type="EMBL" id="CAJNNV010005812">
    <property type="protein sequence ID" value="CAE8592674.1"/>
    <property type="molecule type" value="Genomic_DNA"/>
</dbReference>
<feature type="compositionally biased region" description="Basic and acidic residues" evidence="1">
    <location>
        <begin position="1633"/>
        <end position="1647"/>
    </location>
</feature>
<feature type="compositionally biased region" description="Low complexity" evidence="1">
    <location>
        <begin position="1662"/>
        <end position="1673"/>
    </location>
</feature>
<dbReference type="PANTHER" id="PTHR36542">
    <property type="entry name" value="GIG2-LIKE PROTEIN DRED-RELATED"/>
    <property type="match status" value="1"/>
</dbReference>
<organism evidence="2 3">
    <name type="scientific">Polarella glacialis</name>
    <name type="common">Dinoflagellate</name>
    <dbReference type="NCBI Taxonomy" id="89957"/>
    <lineage>
        <taxon>Eukaryota</taxon>
        <taxon>Sar</taxon>
        <taxon>Alveolata</taxon>
        <taxon>Dinophyceae</taxon>
        <taxon>Suessiales</taxon>
        <taxon>Suessiaceae</taxon>
        <taxon>Polarella</taxon>
    </lineage>
</organism>
<feature type="region of interest" description="Disordered" evidence="1">
    <location>
        <begin position="1633"/>
        <end position="1673"/>
    </location>
</feature>
<dbReference type="OrthoDB" id="425894at2759"/>
<gene>
    <name evidence="2" type="ORF">PGLA1383_LOCUS11311</name>
</gene>
<dbReference type="SUPFAM" id="SSF56399">
    <property type="entry name" value="ADP-ribosylation"/>
    <property type="match status" value="1"/>
</dbReference>
<evidence type="ECO:0000313" key="3">
    <source>
        <dbReference type="Proteomes" id="UP000654075"/>
    </source>
</evidence>
<comment type="caution">
    <text evidence="2">The sequence shown here is derived from an EMBL/GenBank/DDBJ whole genome shotgun (WGS) entry which is preliminary data.</text>
</comment>
<protein>
    <recommendedName>
        <fullName evidence="4">PARP</fullName>
    </recommendedName>
</protein>
<evidence type="ECO:0000313" key="2">
    <source>
        <dbReference type="EMBL" id="CAE8592674.1"/>
    </source>
</evidence>
<accession>A0A813DXD8</accession>
<evidence type="ECO:0000256" key="1">
    <source>
        <dbReference type="SAM" id="MobiDB-lite"/>
    </source>
</evidence>
<evidence type="ECO:0008006" key="4">
    <source>
        <dbReference type="Google" id="ProtNLM"/>
    </source>
</evidence>
<feature type="compositionally biased region" description="Low complexity" evidence="1">
    <location>
        <begin position="139"/>
        <end position="150"/>
    </location>
</feature>
<proteinExistence type="predicted"/>
<name>A0A813DXD8_POLGL</name>
<feature type="region of interest" description="Disordered" evidence="1">
    <location>
        <begin position="132"/>
        <end position="163"/>
    </location>
</feature>